<gene>
    <name evidence="1" type="ORF">SAMN05444405_11088</name>
</gene>
<dbReference type="STRING" id="1297750.SAMN05444405_11088"/>
<dbReference type="Proteomes" id="UP000184509">
    <property type="component" value="Unassembled WGS sequence"/>
</dbReference>
<evidence type="ECO:0000313" key="2">
    <source>
        <dbReference type="Proteomes" id="UP000184509"/>
    </source>
</evidence>
<keyword evidence="2" id="KW-1185">Reference proteome</keyword>
<dbReference type="EMBL" id="FQTV01000010">
    <property type="protein sequence ID" value="SHF55764.1"/>
    <property type="molecule type" value="Genomic_DNA"/>
</dbReference>
<organism evidence="1 2">
    <name type="scientific">Bacteroides luti</name>
    <dbReference type="NCBI Taxonomy" id="1297750"/>
    <lineage>
        <taxon>Bacteria</taxon>
        <taxon>Pseudomonadati</taxon>
        <taxon>Bacteroidota</taxon>
        <taxon>Bacteroidia</taxon>
        <taxon>Bacteroidales</taxon>
        <taxon>Bacteroidaceae</taxon>
        <taxon>Bacteroides</taxon>
    </lineage>
</organism>
<evidence type="ECO:0000313" key="1">
    <source>
        <dbReference type="EMBL" id="SHF55764.1"/>
    </source>
</evidence>
<sequence length="33" mass="3864">MVTSFFLQEYSLKVLFMKVIHLIKIISADIYAT</sequence>
<accession>A0A1M5CLX3</accession>
<protein>
    <submittedName>
        <fullName evidence="1">Uncharacterized protein</fullName>
    </submittedName>
</protein>
<name>A0A1M5CLX3_9BACE</name>
<reference evidence="1 2" key="1">
    <citation type="submission" date="2016-11" db="EMBL/GenBank/DDBJ databases">
        <authorList>
            <person name="Jaros S."/>
            <person name="Januszkiewicz K."/>
            <person name="Wedrychowicz H."/>
        </authorList>
    </citation>
    <scope>NUCLEOTIDE SEQUENCE [LARGE SCALE GENOMIC DNA]</scope>
    <source>
        <strain evidence="1 2">DSM 26991</strain>
    </source>
</reference>
<proteinExistence type="predicted"/>
<dbReference type="AlphaFoldDB" id="A0A1M5CLX3"/>